<evidence type="ECO:0000256" key="3">
    <source>
        <dbReference type="ARBA" id="ARBA00022723"/>
    </source>
</evidence>
<gene>
    <name evidence="10" type="ORF">F923_02498</name>
</gene>
<dbReference type="GO" id="GO:0019363">
    <property type="term" value="P:pyridine nucleotide biosynthetic process"/>
    <property type="evidence" value="ECO:0007669"/>
    <property type="project" value="UniProtKB-KW"/>
</dbReference>
<evidence type="ECO:0000256" key="5">
    <source>
        <dbReference type="ARBA" id="ARBA00037900"/>
    </source>
</evidence>
<evidence type="ECO:0000256" key="7">
    <source>
        <dbReference type="ARBA" id="ARBA00043224"/>
    </source>
</evidence>
<dbReference type="HOGENOM" id="CLU_068979_13_1_6"/>
<protein>
    <recommendedName>
        <fullName evidence="8">Nicotinamidase</fullName>
        <ecNumber evidence="6">3.5.1.19</ecNumber>
    </recommendedName>
    <alternativeName>
        <fullName evidence="7">Nicotinamide deamidase</fullName>
    </alternativeName>
</protein>
<keyword evidence="2" id="KW-0662">Pyridine nucleotide biosynthesis</keyword>
<keyword evidence="4" id="KW-0378">Hydrolase</keyword>
<accession>N9G2R3</accession>
<dbReference type="SUPFAM" id="SSF52499">
    <property type="entry name" value="Isochorismatase-like hydrolases"/>
    <property type="match status" value="1"/>
</dbReference>
<comment type="similarity">
    <text evidence="1">Belongs to the isochorismatase family.</text>
</comment>
<dbReference type="EC" id="3.5.1.19" evidence="6"/>
<dbReference type="InterPro" id="IPR052347">
    <property type="entry name" value="Isochorismatase_Nicotinamidase"/>
</dbReference>
<feature type="domain" description="Isochorismatase-like" evidence="9">
    <location>
        <begin position="6"/>
        <end position="193"/>
    </location>
</feature>
<evidence type="ECO:0000313" key="11">
    <source>
        <dbReference type="Proteomes" id="UP000018416"/>
    </source>
</evidence>
<dbReference type="CDD" id="cd01011">
    <property type="entry name" value="nicotinamidase"/>
    <property type="match status" value="1"/>
</dbReference>
<evidence type="ECO:0000256" key="8">
    <source>
        <dbReference type="ARBA" id="ARBA00072277"/>
    </source>
</evidence>
<dbReference type="PANTHER" id="PTHR11080">
    <property type="entry name" value="PYRAZINAMIDASE/NICOTINAMIDASE"/>
    <property type="match status" value="1"/>
</dbReference>
<evidence type="ECO:0000256" key="2">
    <source>
        <dbReference type="ARBA" id="ARBA00022642"/>
    </source>
</evidence>
<dbReference type="InterPro" id="IPR000868">
    <property type="entry name" value="Isochorismatase-like_dom"/>
</dbReference>
<dbReference type="PANTHER" id="PTHR11080:SF2">
    <property type="entry name" value="LD05707P"/>
    <property type="match status" value="1"/>
</dbReference>
<keyword evidence="3" id="KW-0479">Metal-binding</keyword>
<evidence type="ECO:0000259" key="9">
    <source>
        <dbReference type="Pfam" id="PF00857"/>
    </source>
</evidence>
<dbReference type="PATRIC" id="fig|1217668.3.peg.2448"/>
<comment type="pathway">
    <text evidence="5">Cofactor biosynthesis; nicotinate biosynthesis; nicotinate from nicotinamide: step 1/1.</text>
</comment>
<dbReference type="NCBIfam" id="NF008623">
    <property type="entry name" value="PRK11609.1"/>
    <property type="match status" value="1"/>
</dbReference>
<dbReference type="GO" id="GO:0046872">
    <property type="term" value="F:metal ion binding"/>
    <property type="evidence" value="ECO:0007669"/>
    <property type="project" value="UniProtKB-KW"/>
</dbReference>
<name>N9G2R3_ACILW</name>
<evidence type="ECO:0000313" key="10">
    <source>
        <dbReference type="EMBL" id="ENW29212.1"/>
    </source>
</evidence>
<reference evidence="10 11" key="1">
    <citation type="submission" date="2013-02" db="EMBL/GenBank/DDBJ databases">
        <title>The Genome Sequence of Acinetobacter lwoffii NIPH 478.</title>
        <authorList>
            <consortium name="The Broad Institute Genome Sequencing Platform"/>
            <consortium name="The Broad Institute Genome Sequencing Center for Infectious Disease"/>
            <person name="Cerqueira G."/>
            <person name="Feldgarden M."/>
            <person name="Courvalin P."/>
            <person name="Perichon B."/>
            <person name="Grillot-Courvalin C."/>
            <person name="Clermont D."/>
            <person name="Rocha E."/>
            <person name="Yoon E.-J."/>
            <person name="Nemec A."/>
            <person name="Walker B."/>
            <person name="Young S.K."/>
            <person name="Zeng Q."/>
            <person name="Gargeya S."/>
            <person name="Fitzgerald M."/>
            <person name="Haas B."/>
            <person name="Abouelleil A."/>
            <person name="Alvarado L."/>
            <person name="Arachchi H.M."/>
            <person name="Berlin A.M."/>
            <person name="Chapman S.B."/>
            <person name="Dewar J."/>
            <person name="Goldberg J."/>
            <person name="Griggs A."/>
            <person name="Gujja S."/>
            <person name="Hansen M."/>
            <person name="Howarth C."/>
            <person name="Imamovic A."/>
            <person name="Larimer J."/>
            <person name="McCowan C."/>
            <person name="Murphy C."/>
            <person name="Neiman D."/>
            <person name="Pearson M."/>
            <person name="Priest M."/>
            <person name="Roberts A."/>
            <person name="Saif S."/>
            <person name="Shea T."/>
            <person name="Sisk P."/>
            <person name="Sykes S."/>
            <person name="Wortman J."/>
            <person name="Nusbaum C."/>
            <person name="Birren B."/>
        </authorList>
    </citation>
    <scope>NUCLEOTIDE SEQUENCE [LARGE SCALE GENOMIC DNA]</scope>
    <source>
        <strain evidence="10 11">NIPH 478</strain>
    </source>
</reference>
<dbReference type="EMBL" id="APQU01000015">
    <property type="protein sequence ID" value="ENW29212.1"/>
    <property type="molecule type" value="Genomic_DNA"/>
</dbReference>
<evidence type="ECO:0000256" key="1">
    <source>
        <dbReference type="ARBA" id="ARBA00006336"/>
    </source>
</evidence>
<organism evidence="10 11">
    <name type="scientific">Acinetobacter lwoffii NIPH 478</name>
    <dbReference type="NCBI Taxonomy" id="1217668"/>
    <lineage>
        <taxon>Bacteria</taxon>
        <taxon>Pseudomonadati</taxon>
        <taxon>Pseudomonadota</taxon>
        <taxon>Gammaproteobacteria</taxon>
        <taxon>Moraxellales</taxon>
        <taxon>Moraxellaceae</taxon>
        <taxon>Acinetobacter</taxon>
    </lineage>
</organism>
<dbReference type="InterPro" id="IPR036380">
    <property type="entry name" value="Isochorismatase-like_sf"/>
</dbReference>
<dbReference type="GO" id="GO:0008936">
    <property type="term" value="F:nicotinamidase activity"/>
    <property type="evidence" value="ECO:0007669"/>
    <property type="project" value="UniProtKB-EC"/>
</dbReference>
<dbReference type="RefSeq" id="WP_005108190.1">
    <property type="nucleotide sequence ID" value="NZ_KB849836.1"/>
</dbReference>
<evidence type="ECO:0000256" key="4">
    <source>
        <dbReference type="ARBA" id="ARBA00022801"/>
    </source>
</evidence>
<comment type="caution">
    <text evidence="10">The sequence shown here is derived from an EMBL/GenBank/DDBJ whole genome shotgun (WGS) entry which is preliminary data.</text>
</comment>
<dbReference type="AlphaFoldDB" id="N9G2R3"/>
<proteinExistence type="inferred from homology"/>
<evidence type="ECO:0000256" key="6">
    <source>
        <dbReference type="ARBA" id="ARBA00039017"/>
    </source>
</evidence>
<sequence>MQNNVALLVVDVQRGFTPGGNLAVANADQIIPNINLLGQHFKHIILTQDWHPDNHISFADNHPGKAAYDSIQLDYGSQVLWPKHCVQGTRDAELHPDLDLPQAQLIIRKGFHSQIDSYSAFMEADQKTTTGLAGYLRERGIDTVFVVGIATDFCVAWTAIDACKLGFKTYVIADATKGIDLNGSLQHAWQDMLSHGVKRIYVKDIVQAA</sequence>
<dbReference type="Gene3D" id="3.40.50.850">
    <property type="entry name" value="Isochorismatase-like"/>
    <property type="match status" value="1"/>
</dbReference>
<dbReference type="Proteomes" id="UP000018416">
    <property type="component" value="Unassembled WGS sequence"/>
</dbReference>
<dbReference type="Pfam" id="PF00857">
    <property type="entry name" value="Isochorismatase"/>
    <property type="match status" value="1"/>
</dbReference>
<dbReference type="FunFam" id="3.40.50.850:FF:000006">
    <property type="entry name" value="Bifunctional pyrazinamidase/nicotinamidase"/>
    <property type="match status" value="1"/>
</dbReference>